<dbReference type="Proteomes" id="UP000482155">
    <property type="component" value="Unassembled WGS sequence"/>
</dbReference>
<dbReference type="InterPro" id="IPR011051">
    <property type="entry name" value="RmlC_Cupin_sf"/>
</dbReference>
<name>A0A6B3SRJ0_9BURK</name>
<dbReference type="Pfam" id="PF11142">
    <property type="entry name" value="DUF2917"/>
    <property type="match status" value="1"/>
</dbReference>
<sequence>MRGLFANPSLTIPAGEAASGVAVRSETLRVRSGRVWITVEGQSHDYWLHAGDSFTAAPGRQIVVEADRDDSRLDLVPTIQWSTMLKLLARDLVQRFTRSGHVVVQRCSRNLSNVRNEVRSIP</sequence>
<dbReference type="SUPFAM" id="SSF51182">
    <property type="entry name" value="RmlC-like cupins"/>
    <property type="match status" value="1"/>
</dbReference>
<proteinExistence type="predicted"/>
<evidence type="ECO:0000313" key="2">
    <source>
        <dbReference type="Proteomes" id="UP000482155"/>
    </source>
</evidence>
<gene>
    <name evidence="1" type="ORF">G3574_09920</name>
</gene>
<dbReference type="AlphaFoldDB" id="A0A6B3SRJ0"/>
<reference evidence="1 2" key="1">
    <citation type="submission" date="2020-02" db="EMBL/GenBank/DDBJ databases">
        <authorList>
            <person name="Kim M.K."/>
        </authorList>
    </citation>
    <scope>NUCLEOTIDE SEQUENCE [LARGE SCALE GENOMIC DNA]</scope>
    <source>
        <strain evidence="1 2">17J57-3</strain>
    </source>
</reference>
<evidence type="ECO:0000313" key="1">
    <source>
        <dbReference type="EMBL" id="NEX61396.1"/>
    </source>
</evidence>
<comment type="caution">
    <text evidence="1">The sequence shown here is derived from an EMBL/GenBank/DDBJ whole genome shotgun (WGS) entry which is preliminary data.</text>
</comment>
<keyword evidence="2" id="KW-1185">Reference proteome</keyword>
<dbReference type="EMBL" id="JAAIVB010000035">
    <property type="protein sequence ID" value="NEX61396.1"/>
    <property type="molecule type" value="Genomic_DNA"/>
</dbReference>
<protein>
    <submittedName>
        <fullName evidence="1">DUF2917 domain-containing protein</fullName>
    </submittedName>
</protein>
<dbReference type="InterPro" id="IPR021317">
    <property type="entry name" value="DUF2917"/>
</dbReference>
<accession>A0A6B3SRJ0</accession>
<dbReference type="RefSeq" id="WP_163962532.1">
    <property type="nucleotide sequence ID" value="NZ_JAAIVB010000035.1"/>
</dbReference>
<organism evidence="1 2">
    <name type="scientific">Noviherbaspirillum galbum</name>
    <dbReference type="NCBI Taxonomy" id="2709383"/>
    <lineage>
        <taxon>Bacteria</taxon>
        <taxon>Pseudomonadati</taxon>
        <taxon>Pseudomonadota</taxon>
        <taxon>Betaproteobacteria</taxon>
        <taxon>Burkholderiales</taxon>
        <taxon>Oxalobacteraceae</taxon>
        <taxon>Noviherbaspirillum</taxon>
    </lineage>
</organism>